<feature type="region of interest" description="Disordered" evidence="1">
    <location>
        <begin position="39"/>
        <end position="60"/>
    </location>
</feature>
<dbReference type="Gene3D" id="3.10.129.10">
    <property type="entry name" value="Hotdog Thioesterase"/>
    <property type="match status" value="1"/>
</dbReference>
<organism evidence="3 4">
    <name type="scientific">Haloglomus irregulare</name>
    <dbReference type="NCBI Taxonomy" id="2234134"/>
    <lineage>
        <taxon>Archaea</taxon>
        <taxon>Methanobacteriati</taxon>
        <taxon>Methanobacteriota</taxon>
        <taxon>Stenosarchaea group</taxon>
        <taxon>Halobacteria</taxon>
        <taxon>Halobacteriales</taxon>
        <taxon>Natronomonadaceae</taxon>
        <taxon>Haloglomus</taxon>
    </lineage>
</organism>
<dbReference type="AlphaFoldDB" id="A0A554NBR5"/>
<dbReference type="InParanoid" id="A0A554NBR5"/>
<proteinExistence type="predicted"/>
<dbReference type="InterPro" id="IPR002539">
    <property type="entry name" value="MaoC-like_dom"/>
</dbReference>
<dbReference type="RefSeq" id="WP_144261547.1">
    <property type="nucleotide sequence ID" value="NZ_QMDX01000003.1"/>
</dbReference>
<dbReference type="PANTHER" id="PTHR43437">
    <property type="entry name" value="HYDROXYACYL-THIOESTER DEHYDRATASE TYPE 2, MITOCHONDRIAL-RELATED"/>
    <property type="match status" value="1"/>
</dbReference>
<evidence type="ECO:0000259" key="2">
    <source>
        <dbReference type="Pfam" id="PF01575"/>
    </source>
</evidence>
<accession>A0A554NBR5</accession>
<keyword evidence="4" id="KW-1185">Reference proteome</keyword>
<dbReference type="GO" id="GO:0006633">
    <property type="term" value="P:fatty acid biosynthetic process"/>
    <property type="evidence" value="ECO:0007669"/>
    <property type="project" value="TreeGrafter"/>
</dbReference>
<protein>
    <submittedName>
        <fullName evidence="3">Acyl dehydratase</fullName>
    </submittedName>
</protein>
<gene>
    <name evidence="3" type="ORF">DP107_07645</name>
</gene>
<evidence type="ECO:0000313" key="3">
    <source>
        <dbReference type="EMBL" id="TSD14828.1"/>
    </source>
</evidence>
<sequence>MSSDSGYPSFVDYWSRTSTAMFEGLIEANRAAATAFTGVGPADTTSADGGSDGQDDERGARAEERIAADEDLPEWETNLEADGQTLSVGDRVRFTKRLTAADVDRFAAASGDTNPLHLDEEWAADTRFGDTIAHGTLVAGTISAALARLPGGVVYLSQDLEFRAPVDIGARVTADIEVVEALGGDRFRLRTTVESEDATVIDGEAVVLIEDVPPRN</sequence>
<dbReference type="CDD" id="cd03449">
    <property type="entry name" value="R_hydratase"/>
    <property type="match status" value="1"/>
</dbReference>
<evidence type="ECO:0000313" key="4">
    <source>
        <dbReference type="Proteomes" id="UP000319894"/>
    </source>
</evidence>
<dbReference type="PANTHER" id="PTHR43437:SF3">
    <property type="entry name" value="HYDROXYACYL-THIOESTER DEHYDRATASE TYPE 2, MITOCHONDRIAL"/>
    <property type="match status" value="1"/>
</dbReference>
<dbReference type="GO" id="GO:0019171">
    <property type="term" value="F:(3R)-hydroxyacyl-[acyl-carrier-protein] dehydratase activity"/>
    <property type="evidence" value="ECO:0007669"/>
    <property type="project" value="TreeGrafter"/>
</dbReference>
<reference evidence="3 4" key="1">
    <citation type="submission" date="2018-06" db="EMBL/GenBank/DDBJ databases">
        <title>Natronomonas sp. F16-60 a new haloarchaeon isolated from a solar saltern of Isla Cristina, Huelva, Spain.</title>
        <authorList>
            <person name="Duran-Viseras A."/>
            <person name="Sanchez-Porro C."/>
            <person name="Ventosa A."/>
        </authorList>
    </citation>
    <scope>NUCLEOTIDE SEQUENCE [LARGE SCALE GENOMIC DNA]</scope>
    <source>
        <strain evidence="3 4">F16-60</strain>
    </source>
</reference>
<feature type="domain" description="MaoC-like" evidence="2">
    <location>
        <begin position="92"/>
        <end position="186"/>
    </location>
</feature>
<evidence type="ECO:0000256" key="1">
    <source>
        <dbReference type="SAM" id="MobiDB-lite"/>
    </source>
</evidence>
<name>A0A554NBR5_9EURY</name>
<dbReference type="SUPFAM" id="SSF54637">
    <property type="entry name" value="Thioesterase/thiol ester dehydrase-isomerase"/>
    <property type="match status" value="1"/>
</dbReference>
<dbReference type="InterPro" id="IPR050965">
    <property type="entry name" value="UPF0336/Enoyl-CoA_hydratase"/>
</dbReference>
<comment type="caution">
    <text evidence="3">The sequence shown here is derived from an EMBL/GenBank/DDBJ whole genome shotgun (WGS) entry which is preliminary data.</text>
</comment>
<dbReference type="Proteomes" id="UP000319894">
    <property type="component" value="Unassembled WGS sequence"/>
</dbReference>
<dbReference type="Pfam" id="PF01575">
    <property type="entry name" value="MaoC_dehydratas"/>
    <property type="match status" value="1"/>
</dbReference>
<dbReference type="InterPro" id="IPR029069">
    <property type="entry name" value="HotDog_dom_sf"/>
</dbReference>
<dbReference type="EMBL" id="QMDX01000003">
    <property type="protein sequence ID" value="TSD14828.1"/>
    <property type="molecule type" value="Genomic_DNA"/>
</dbReference>